<dbReference type="Pfam" id="PF00877">
    <property type="entry name" value="NLPC_P60"/>
    <property type="match status" value="1"/>
</dbReference>
<feature type="domain" description="NlpC/P60" evidence="5">
    <location>
        <begin position="189"/>
        <end position="313"/>
    </location>
</feature>
<dbReference type="PROSITE" id="PS51935">
    <property type="entry name" value="NLPC_P60"/>
    <property type="match status" value="1"/>
</dbReference>
<evidence type="ECO:0000259" key="5">
    <source>
        <dbReference type="PROSITE" id="PS51935"/>
    </source>
</evidence>
<dbReference type="SUPFAM" id="SSF54001">
    <property type="entry name" value="Cysteine proteinases"/>
    <property type="match status" value="1"/>
</dbReference>
<accession>A0A0Q3QIJ0</accession>
<dbReference type="InterPro" id="IPR051202">
    <property type="entry name" value="Peptidase_C40"/>
</dbReference>
<dbReference type="Pfam" id="PF18348">
    <property type="entry name" value="SH3_16"/>
    <property type="match status" value="1"/>
</dbReference>
<keyword evidence="2" id="KW-0645">Protease</keyword>
<dbReference type="PATRIC" id="fig|1637975.4.peg.142"/>
<dbReference type="InterPro" id="IPR041382">
    <property type="entry name" value="SH3_16"/>
</dbReference>
<reference evidence="6 7" key="1">
    <citation type="submission" date="2015-09" db="EMBL/GenBank/DDBJ databases">
        <title>Genome sequencing project for genomic taxonomy and phylogenomics of Bacillus-like bacteria.</title>
        <authorList>
            <person name="Liu B."/>
            <person name="Wang J."/>
            <person name="Zhu Y."/>
            <person name="Liu G."/>
            <person name="Chen Q."/>
            <person name="Chen Z."/>
            <person name="Lan J."/>
            <person name="Che J."/>
            <person name="Ge C."/>
            <person name="Shi H."/>
            <person name="Pan Z."/>
            <person name="Liu X."/>
        </authorList>
    </citation>
    <scope>NUCLEOTIDE SEQUENCE [LARGE SCALE GENOMIC DNA]</scope>
    <source>
        <strain evidence="6 7">FJAT-18043</strain>
    </source>
</reference>
<dbReference type="STRING" id="1637975.AN957_02375"/>
<proteinExistence type="inferred from homology"/>
<evidence type="ECO:0000256" key="2">
    <source>
        <dbReference type="ARBA" id="ARBA00022670"/>
    </source>
</evidence>
<dbReference type="InterPro" id="IPR057812">
    <property type="entry name" value="SH3_YKFC_2nd"/>
</dbReference>
<dbReference type="GO" id="GO:0008234">
    <property type="term" value="F:cysteine-type peptidase activity"/>
    <property type="evidence" value="ECO:0007669"/>
    <property type="project" value="UniProtKB-KW"/>
</dbReference>
<keyword evidence="3" id="KW-0378">Hydrolase</keyword>
<evidence type="ECO:0000313" key="7">
    <source>
        <dbReference type="Proteomes" id="UP000050996"/>
    </source>
</evidence>
<dbReference type="Proteomes" id="UP000050996">
    <property type="component" value="Unassembled WGS sequence"/>
</dbReference>
<organism evidence="6 7">
    <name type="scientific">Cytobacillus solani</name>
    <dbReference type="NCBI Taxonomy" id="1637975"/>
    <lineage>
        <taxon>Bacteria</taxon>
        <taxon>Bacillati</taxon>
        <taxon>Bacillota</taxon>
        <taxon>Bacilli</taxon>
        <taxon>Bacillales</taxon>
        <taxon>Bacillaceae</taxon>
        <taxon>Cytobacillus</taxon>
    </lineage>
</organism>
<evidence type="ECO:0000256" key="4">
    <source>
        <dbReference type="ARBA" id="ARBA00022807"/>
    </source>
</evidence>
<sequence length="313" mass="35490">MFISKGALQLEKNPKWLVDVAVATVWTSYDSPREIDKNAISHPVHVEEWLNSLTYETSLELCNKNLVQSQVLYGEEVHVIEEKGNWVHVIVPSQSSSKDDRGYPGWMPKDQLILRDDWAINKSPVAVISEKKAALYCYYRKPQFALSYQTILPIISKDENWIQVQTPTGEGFLRAEDVCIYDSIEKIPKGSGKDIVLAGEQFLQLPYLWGGMSSFGYDCSGFSYSMCKANGYIIPRDAHDQAQAGKEIELTEMEPGDLLFFAYEEGKGSIHHVGIYYGEGKLIHSPNTGKCIEIIELKDTIYEKELCAAKRFW</sequence>
<dbReference type="Gene3D" id="3.90.1720.10">
    <property type="entry name" value="endopeptidase domain like (from Nostoc punctiforme)"/>
    <property type="match status" value="1"/>
</dbReference>
<protein>
    <submittedName>
        <fullName evidence="6">Peptidase</fullName>
    </submittedName>
</protein>
<dbReference type="InterPro" id="IPR038765">
    <property type="entry name" value="Papain-like_cys_pep_sf"/>
</dbReference>
<dbReference type="GO" id="GO:0006508">
    <property type="term" value="P:proteolysis"/>
    <property type="evidence" value="ECO:0007669"/>
    <property type="project" value="UniProtKB-KW"/>
</dbReference>
<dbReference type="PANTHER" id="PTHR47053:SF3">
    <property type="entry name" value="GAMMA-D-GLUTAMYL-L-LYSINE DIPEPTIDYL-PEPTIDASE"/>
    <property type="match status" value="1"/>
</dbReference>
<gene>
    <name evidence="6" type="ORF">AN957_02375</name>
</gene>
<evidence type="ECO:0000256" key="3">
    <source>
        <dbReference type="ARBA" id="ARBA00022801"/>
    </source>
</evidence>
<keyword evidence="7" id="KW-1185">Reference proteome</keyword>
<comment type="caution">
    <text evidence="6">The sequence shown here is derived from an EMBL/GenBank/DDBJ whole genome shotgun (WGS) entry which is preliminary data.</text>
</comment>
<dbReference type="Gene3D" id="2.30.30.40">
    <property type="entry name" value="SH3 Domains"/>
    <property type="match status" value="2"/>
</dbReference>
<dbReference type="RefSeq" id="WP_053477904.1">
    <property type="nucleotide sequence ID" value="NZ_CP085712.1"/>
</dbReference>
<name>A0A0Q3QIJ0_9BACI</name>
<comment type="similarity">
    <text evidence="1">Belongs to the peptidase C40 family.</text>
</comment>
<evidence type="ECO:0000313" key="6">
    <source>
        <dbReference type="EMBL" id="KQL17585.1"/>
    </source>
</evidence>
<dbReference type="PANTHER" id="PTHR47053">
    <property type="entry name" value="MUREIN DD-ENDOPEPTIDASE MEPH-RELATED"/>
    <property type="match status" value="1"/>
</dbReference>
<dbReference type="InterPro" id="IPR000064">
    <property type="entry name" value="NLP_P60_dom"/>
</dbReference>
<evidence type="ECO:0000256" key="1">
    <source>
        <dbReference type="ARBA" id="ARBA00007074"/>
    </source>
</evidence>
<dbReference type="AlphaFoldDB" id="A0A0Q3QIJ0"/>
<keyword evidence="4" id="KW-0788">Thiol protease</keyword>
<dbReference type="EMBL" id="LJIX01000006">
    <property type="protein sequence ID" value="KQL17585.1"/>
    <property type="molecule type" value="Genomic_DNA"/>
</dbReference>
<dbReference type="Pfam" id="PF23795">
    <property type="entry name" value="SH3_YKFC_2nd"/>
    <property type="match status" value="1"/>
</dbReference>